<organism evidence="1 2">
    <name type="scientific">Photobacterium aphoticum</name>
    <dbReference type="NCBI Taxonomy" id="754436"/>
    <lineage>
        <taxon>Bacteria</taxon>
        <taxon>Pseudomonadati</taxon>
        <taxon>Pseudomonadota</taxon>
        <taxon>Gammaproteobacteria</taxon>
        <taxon>Vibrionales</taxon>
        <taxon>Vibrionaceae</taxon>
        <taxon>Photobacterium</taxon>
    </lineage>
</organism>
<dbReference type="EMBL" id="BBMN01000001">
    <property type="protein sequence ID" value="GAL02247.1"/>
    <property type="molecule type" value="Genomic_DNA"/>
</dbReference>
<evidence type="ECO:0000313" key="1">
    <source>
        <dbReference type="EMBL" id="GAL02247.1"/>
    </source>
</evidence>
<dbReference type="STRING" id="754436.JCM19237_5140"/>
<dbReference type="InterPro" id="IPR032676">
    <property type="entry name" value="YkuD_2"/>
</dbReference>
<evidence type="ECO:0008006" key="3">
    <source>
        <dbReference type="Google" id="ProtNLM"/>
    </source>
</evidence>
<sequence length="259" mass="28909">MMKKLCCLLFIPFPLIASPDKYADRLAKEVYQAADLANVMAFDLFRDGVKAYMDKAIGANPNLVIIDYSRPSHQRRFYVINLRDKKLLHHTYTTHGVASGMVFAEQFSNRPQSKQTSLGIFKTAETYQGKFGYSLRLDGLSAGVNDNARRRHIVIHGAEYASPTFLAKHQYIGWSWGCPALPPEENRQIIDAIKGGSVVFAAYSRMMAERRKASGAGQRENRGKEVAINVAQQTQPVLSYEDVAFGDETIAGREKGNTP</sequence>
<dbReference type="PANTHER" id="PTHR38477:SF1">
    <property type="entry name" value="MUREIN L,D-TRANSPEPTIDASE CATALYTIC DOMAIN FAMILY PROTEIN"/>
    <property type="match status" value="1"/>
</dbReference>
<dbReference type="Proteomes" id="UP000029227">
    <property type="component" value="Unassembled WGS sequence"/>
</dbReference>
<dbReference type="Pfam" id="PF13645">
    <property type="entry name" value="YkuD_2"/>
    <property type="match status" value="1"/>
</dbReference>
<dbReference type="AlphaFoldDB" id="A0A090R3M0"/>
<protein>
    <recommendedName>
        <fullName evidence="3">Peptidase</fullName>
    </recommendedName>
</protein>
<name>A0A090R3M0_9GAMM</name>
<reference evidence="1 2" key="1">
    <citation type="journal article" date="2014" name="Genome Announc.">
        <title>Draft Genome Sequences of Two Vibrionaceae Species, Vibrio ponticus C121 and Photobacterium aphoticum C119, Isolated as Coral Reef Microbiota.</title>
        <authorList>
            <person name="Al-saari N."/>
            <person name="Meirelles P.M."/>
            <person name="Mino S."/>
            <person name="Suda W."/>
            <person name="Oshima K."/>
            <person name="Hattori M."/>
            <person name="Ohkuma M."/>
            <person name="Thompson F.L."/>
            <person name="Gomez-Gil B."/>
            <person name="Sawabe T."/>
            <person name="Sawabe T."/>
        </authorList>
    </citation>
    <scope>NUCLEOTIDE SEQUENCE [LARGE SCALE GENOMIC DNA]</scope>
    <source>
        <strain evidence="1 2">JCM 19237</strain>
    </source>
</reference>
<comment type="caution">
    <text evidence="1">The sequence shown here is derived from an EMBL/GenBank/DDBJ whole genome shotgun (WGS) entry which is preliminary data.</text>
</comment>
<proteinExistence type="predicted"/>
<evidence type="ECO:0000313" key="2">
    <source>
        <dbReference type="Proteomes" id="UP000029227"/>
    </source>
</evidence>
<gene>
    <name evidence="1" type="ORF">JCM19237_5140</name>
</gene>
<dbReference type="eggNOG" id="COG1376">
    <property type="taxonomic scope" value="Bacteria"/>
</dbReference>
<accession>A0A090R3M0</accession>
<dbReference type="PANTHER" id="PTHR38477">
    <property type="entry name" value="HYPOTHETICAL EXPORTED PROTEIN"/>
    <property type="match status" value="1"/>
</dbReference>